<evidence type="ECO:0000313" key="2">
    <source>
        <dbReference type="Proteomes" id="UP000075883"/>
    </source>
</evidence>
<protein>
    <submittedName>
        <fullName evidence="1">Uncharacterized protein</fullName>
    </submittedName>
</protein>
<evidence type="ECO:0000313" key="1">
    <source>
        <dbReference type="EnsemblMetazoa" id="ACUA008290-PA"/>
    </source>
</evidence>
<dbReference type="VEuPathDB" id="VectorBase:ACUA008290"/>
<dbReference type="EMBL" id="AXCM01004698">
    <property type="status" value="NOT_ANNOTATED_CDS"/>
    <property type="molecule type" value="Genomic_DNA"/>
</dbReference>
<proteinExistence type="predicted"/>
<dbReference type="Proteomes" id="UP000075883">
    <property type="component" value="Unassembled WGS sequence"/>
</dbReference>
<keyword evidence="2" id="KW-1185">Reference proteome</keyword>
<organism evidence="1 2">
    <name type="scientific">Anopheles culicifacies</name>
    <dbReference type="NCBI Taxonomy" id="139723"/>
    <lineage>
        <taxon>Eukaryota</taxon>
        <taxon>Metazoa</taxon>
        <taxon>Ecdysozoa</taxon>
        <taxon>Arthropoda</taxon>
        <taxon>Hexapoda</taxon>
        <taxon>Insecta</taxon>
        <taxon>Pterygota</taxon>
        <taxon>Neoptera</taxon>
        <taxon>Endopterygota</taxon>
        <taxon>Diptera</taxon>
        <taxon>Nematocera</taxon>
        <taxon>Culicoidea</taxon>
        <taxon>Culicidae</taxon>
        <taxon>Anophelinae</taxon>
        <taxon>Anopheles</taxon>
        <taxon>culicifacies species complex</taxon>
    </lineage>
</organism>
<reference evidence="2" key="1">
    <citation type="submission" date="2013-09" db="EMBL/GenBank/DDBJ databases">
        <title>The Genome Sequence of Anopheles culicifacies species A.</title>
        <authorList>
            <consortium name="The Broad Institute Genomics Platform"/>
            <person name="Neafsey D.E."/>
            <person name="Besansky N."/>
            <person name="Howell P."/>
            <person name="Walton C."/>
            <person name="Young S.K."/>
            <person name="Zeng Q."/>
            <person name="Gargeya S."/>
            <person name="Fitzgerald M."/>
            <person name="Haas B."/>
            <person name="Abouelleil A."/>
            <person name="Allen A.W."/>
            <person name="Alvarado L."/>
            <person name="Arachchi H.M."/>
            <person name="Berlin A.M."/>
            <person name="Chapman S.B."/>
            <person name="Gainer-Dewar J."/>
            <person name="Goldberg J."/>
            <person name="Griggs A."/>
            <person name="Gujja S."/>
            <person name="Hansen M."/>
            <person name="Howarth C."/>
            <person name="Imamovic A."/>
            <person name="Ireland A."/>
            <person name="Larimer J."/>
            <person name="McCowan C."/>
            <person name="Murphy C."/>
            <person name="Pearson M."/>
            <person name="Poon T.W."/>
            <person name="Priest M."/>
            <person name="Roberts A."/>
            <person name="Saif S."/>
            <person name="Shea T."/>
            <person name="Sisk P."/>
            <person name="Sykes S."/>
            <person name="Wortman J."/>
            <person name="Nusbaum C."/>
            <person name="Birren B."/>
        </authorList>
    </citation>
    <scope>NUCLEOTIDE SEQUENCE [LARGE SCALE GENOMIC DNA]</scope>
    <source>
        <strain evidence="2">A-37</strain>
    </source>
</reference>
<sequence length="178" mass="20713">MNYQTIPVNTEQKCYEMFSEPVHFPLVIGNETLVLTVQDQRNIIDRRNWFLSRPPNTPPVATVPPQVEENIPINFYPLIARILLELQAKDTAFQLHSFPTQQMKCGQEQPFCFHYAKQTDTDDLPYYQNYDRLTHGQKVVKHVHYFVESAVKSTSTNTDMNNVGMETEEITDIEDITM</sequence>
<dbReference type="AlphaFoldDB" id="A0A182M355"/>
<name>A0A182M355_9DIPT</name>
<dbReference type="EnsemblMetazoa" id="ACUA008290-RA">
    <property type="protein sequence ID" value="ACUA008290-PA"/>
    <property type="gene ID" value="ACUA008290"/>
</dbReference>
<accession>A0A182M355</accession>
<reference evidence="1" key="2">
    <citation type="submission" date="2020-05" db="UniProtKB">
        <authorList>
            <consortium name="EnsemblMetazoa"/>
        </authorList>
    </citation>
    <scope>IDENTIFICATION</scope>
    <source>
        <strain evidence="1">A-37</strain>
    </source>
</reference>